<dbReference type="AlphaFoldDB" id="A0A5N5TPA3"/>
<proteinExistence type="predicted"/>
<evidence type="ECO:0000313" key="2">
    <source>
        <dbReference type="EMBL" id="KAB7507931.1"/>
    </source>
</evidence>
<evidence type="ECO:0000256" key="1">
    <source>
        <dbReference type="SAM" id="MobiDB-lite"/>
    </source>
</evidence>
<comment type="caution">
    <text evidence="2">The sequence shown here is derived from an EMBL/GenBank/DDBJ whole genome shotgun (WGS) entry which is preliminary data.</text>
</comment>
<keyword evidence="3" id="KW-1185">Reference proteome</keyword>
<evidence type="ECO:0000313" key="3">
    <source>
        <dbReference type="Proteomes" id="UP000326759"/>
    </source>
</evidence>
<feature type="region of interest" description="Disordered" evidence="1">
    <location>
        <begin position="303"/>
        <end position="332"/>
    </location>
</feature>
<sequence>MNMDTIDIHFDIHQNTKSQNDKNLENNSTKSFFVQLKNFCSSLQNQYQDITHHFEIPPGSNPRNYDRGLKAIKSEVANLKKLAEATREDLNKVQQFSYFVDSTKDLINSQKKDIQRMEKYLMRYGYVPPEEVDRNYDSTEEKKRSMEENVEFKALKSPELSEIGRKVIEGNALPILIKFNKPSIDEALIVNRENVIITPIQERNSKWYLTPSSNVSSRRKVEKWIECVEAASGSVTPVYKTVRNALLFENEEDSSSDSVKHIKSRYSLDDNVNLVKTCTLKDIATTTPESPVISRIDSSFAKRPVQSQDITPEEPILSRAKNQQNLPQDTTPEEPILLSKSINRQNISQDATPEEPLLLSKSKNLQNIFQDTTPEEPLLLSQTKYQRGREKMNAISNSAFRESVSPQLSDITLKVLNRRQMEPSKNEKRINLESHNYSKIDQTTQDMEPESPKLSDVTLKVLRKHSKAF</sequence>
<gene>
    <name evidence="2" type="ORF">Anas_01733</name>
</gene>
<protein>
    <submittedName>
        <fullName evidence="2">Uncharacterized protein</fullName>
    </submittedName>
</protein>
<feature type="compositionally biased region" description="Polar residues" evidence="1">
    <location>
        <begin position="320"/>
        <end position="330"/>
    </location>
</feature>
<dbReference type="OrthoDB" id="6355391at2759"/>
<organism evidence="2 3">
    <name type="scientific">Armadillidium nasatum</name>
    <dbReference type="NCBI Taxonomy" id="96803"/>
    <lineage>
        <taxon>Eukaryota</taxon>
        <taxon>Metazoa</taxon>
        <taxon>Ecdysozoa</taxon>
        <taxon>Arthropoda</taxon>
        <taxon>Crustacea</taxon>
        <taxon>Multicrustacea</taxon>
        <taxon>Malacostraca</taxon>
        <taxon>Eumalacostraca</taxon>
        <taxon>Peracarida</taxon>
        <taxon>Isopoda</taxon>
        <taxon>Oniscidea</taxon>
        <taxon>Crinocheta</taxon>
        <taxon>Armadillidiidae</taxon>
        <taxon>Armadillidium</taxon>
    </lineage>
</organism>
<dbReference type="Gene3D" id="6.10.250.1400">
    <property type="match status" value="1"/>
</dbReference>
<name>A0A5N5TPA3_9CRUS</name>
<accession>A0A5N5TPA3</accession>
<dbReference type="EMBL" id="SEYY01000141">
    <property type="protein sequence ID" value="KAB7507931.1"/>
    <property type="molecule type" value="Genomic_DNA"/>
</dbReference>
<reference evidence="2 3" key="1">
    <citation type="journal article" date="2019" name="PLoS Biol.">
        <title>Sex chromosomes control vertical transmission of feminizing Wolbachia symbionts in an isopod.</title>
        <authorList>
            <person name="Becking T."/>
            <person name="Chebbi M.A."/>
            <person name="Giraud I."/>
            <person name="Moumen B."/>
            <person name="Laverre T."/>
            <person name="Caubet Y."/>
            <person name="Peccoud J."/>
            <person name="Gilbert C."/>
            <person name="Cordaux R."/>
        </authorList>
    </citation>
    <scope>NUCLEOTIDE SEQUENCE [LARGE SCALE GENOMIC DNA]</scope>
    <source>
        <strain evidence="2">ANa2</strain>
        <tissue evidence="2">Whole body excluding digestive tract and cuticle</tissue>
    </source>
</reference>
<dbReference type="Proteomes" id="UP000326759">
    <property type="component" value="Unassembled WGS sequence"/>
</dbReference>